<dbReference type="FunCoup" id="A0A165DTK0">
    <property type="interactions" value="193"/>
</dbReference>
<evidence type="ECO:0000256" key="4">
    <source>
        <dbReference type="SAM" id="MobiDB-lite"/>
    </source>
</evidence>
<keyword evidence="7" id="KW-1185">Reference proteome</keyword>
<accession>A0A165DTK0</accession>
<evidence type="ECO:0000256" key="1">
    <source>
        <dbReference type="ARBA" id="ARBA00006885"/>
    </source>
</evidence>
<sequence>MLPLVRLASRCNRLPTQRSFFTLPDLSSLSPFPGSNGDGHDRQTYHERKILPYKPSELYNVVADVDSYPHFLPFCTAARVLERKPATDNAPGTMRASMTVGFLSFQESYVSDVTYRPNELLEIAASESTPLFKTLNTIWRFQPASPNSPHPSSKPPLSVTSPTPDLPAQPESPDDRDSGPTLVTLDLSFSFANPVHAAVSAAFFGQVSKVMVKAFEERCLDTYGPGRR</sequence>
<dbReference type="Pfam" id="PF03364">
    <property type="entry name" value="Polyketide_cyc"/>
    <property type="match status" value="1"/>
</dbReference>
<comment type="function">
    <text evidence="3">Required for the function of coenzyme Q in the respiratory chain. May serve as a chaperone or may be involved in the transport of Q6 from its site of synthesis to the catalytic sites of the respiratory complexes.</text>
</comment>
<dbReference type="Proteomes" id="UP000076871">
    <property type="component" value="Unassembled WGS sequence"/>
</dbReference>
<dbReference type="InterPro" id="IPR044996">
    <property type="entry name" value="COQ10-like"/>
</dbReference>
<dbReference type="SUPFAM" id="SSF55961">
    <property type="entry name" value="Bet v1-like"/>
    <property type="match status" value="2"/>
</dbReference>
<dbReference type="STRING" id="1314785.A0A165DTK0"/>
<evidence type="ECO:0000259" key="5">
    <source>
        <dbReference type="Pfam" id="PF03364"/>
    </source>
</evidence>
<evidence type="ECO:0000256" key="2">
    <source>
        <dbReference type="ARBA" id="ARBA00011814"/>
    </source>
</evidence>
<dbReference type="InterPro" id="IPR023393">
    <property type="entry name" value="START-like_dom_sf"/>
</dbReference>
<dbReference type="CDD" id="cd07813">
    <property type="entry name" value="COQ10p_like"/>
    <property type="match status" value="1"/>
</dbReference>
<dbReference type="OrthoDB" id="292693at2759"/>
<gene>
    <name evidence="6" type="ORF">LAESUDRAFT_681133</name>
</gene>
<protein>
    <recommendedName>
        <fullName evidence="5">Coenzyme Q-binding protein COQ10 START domain-containing protein</fullName>
    </recommendedName>
</protein>
<comment type="subunit">
    <text evidence="2">Interacts with coenzyme Q.</text>
</comment>
<feature type="region of interest" description="Disordered" evidence="4">
    <location>
        <begin position="143"/>
        <end position="180"/>
    </location>
</feature>
<organism evidence="6 7">
    <name type="scientific">Laetiporus sulphureus 93-53</name>
    <dbReference type="NCBI Taxonomy" id="1314785"/>
    <lineage>
        <taxon>Eukaryota</taxon>
        <taxon>Fungi</taxon>
        <taxon>Dikarya</taxon>
        <taxon>Basidiomycota</taxon>
        <taxon>Agaricomycotina</taxon>
        <taxon>Agaricomycetes</taxon>
        <taxon>Polyporales</taxon>
        <taxon>Laetiporus</taxon>
    </lineage>
</organism>
<dbReference type="InParanoid" id="A0A165DTK0"/>
<dbReference type="EMBL" id="KV427629">
    <property type="protein sequence ID" value="KZT05605.1"/>
    <property type="molecule type" value="Genomic_DNA"/>
</dbReference>
<dbReference type="InterPro" id="IPR005031">
    <property type="entry name" value="COQ10_START"/>
</dbReference>
<comment type="similarity">
    <text evidence="1">Belongs to the COQ10 family.</text>
</comment>
<dbReference type="AlphaFoldDB" id="A0A165DTK0"/>
<evidence type="ECO:0000256" key="3">
    <source>
        <dbReference type="ARBA" id="ARBA00024947"/>
    </source>
</evidence>
<dbReference type="GO" id="GO:0005739">
    <property type="term" value="C:mitochondrion"/>
    <property type="evidence" value="ECO:0007669"/>
    <property type="project" value="TreeGrafter"/>
</dbReference>
<dbReference type="Gene3D" id="3.30.530.20">
    <property type="match status" value="1"/>
</dbReference>
<evidence type="ECO:0000313" key="6">
    <source>
        <dbReference type="EMBL" id="KZT05605.1"/>
    </source>
</evidence>
<proteinExistence type="inferred from homology"/>
<name>A0A165DTK0_9APHY</name>
<reference evidence="6 7" key="1">
    <citation type="journal article" date="2016" name="Mol. Biol. Evol.">
        <title>Comparative Genomics of Early-Diverging Mushroom-Forming Fungi Provides Insights into the Origins of Lignocellulose Decay Capabilities.</title>
        <authorList>
            <person name="Nagy L.G."/>
            <person name="Riley R."/>
            <person name="Tritt A."/>
            <person name="Adam C."/>
            <person name="Daum C."/>
            <person name="Floudas D."/>
            <person name="Sun H."/>
            <person name="Yadav J.S."/>
            <person name="Pangilinan J."/>
            <person name="Larsson K.H."/>
            <person name="Matsuura K."/>
            <person name="Barry K."/>
            <person name="Labutti K."/>
            <person name="Kuo R."/>
            <person name="Ohm R.A."/>
            <person name="Bhattacharya S.S."/>
            <person name="Shirouzu T."/>
            <person name="Yoshinaga Y."/>
            <person name="Martin F.M."/>
            <person name="Grigoriev I.V."/>
            <person name="Hibbett D.S."/>
        </authorList>
    </citation>
    <scope>NUCLEOTIDE SEQUENCE [LARGE SCALE GENOMIC DNA]</scope>
    <source>
        <strain evidence="6 7">93-53</strain>
    </source>
</reference>
<evidence type="ECO:0000313" key="7">
    <source>
        <dbReference type="Proteomes" id="UP000076871"/>
    </source>
</evidence>
<dbReference type="GeneID" id="63822785"/>
<dbReference type="PANTHER" id="PTHR12901">
    <property type="entry name" value="SPERM PROTEIN HOMOLOG"/>
    <property type="match status" value="1"/>
</dbReference>
<dbReference type="GO" id="GO:0045333">
    <property type="term" value="P:cellular respiration"/>
    <property type="evidence" value="ECO:0007669"/>
    <property type="project" value="InterPro"/>
</dbReference>
<dbReference type="GO" id="GO:0048039">
    <property type="term" value="F:ubiquinone binding"/>
    <property type="evidence" value="ECO:0007669"/>
    <property type="project" value="InterPro"/>
</dbReference>
<dbReference type="RefSeq" id="XP_040763345.1">
    <property type="nucleotide sequence ID" value="XM_040905755.1"/>
</dbReference>
<feature type="domain" description="Coenzyme Q-binding protein COQ10 START" evidence="5">
    <location>
        <begin position="51"/>
        <end position="216"/>
    </location>
</feature>
<dbReference type="PANTHER" id="PTHR12901:SF10">
    <property type="entry name" value="COENZYME Q-BINDING PROTEIN COQ10, MITOCHONDRIAL"/>
    <property type="match status" value="1"/>
</dbReference>